<reference evidence="3" key="1">
    <citation type="journal article" date="2013" name="Nat. Genet.">
        <title>The duck genome and transcriptome provide insight into an avian influenza virus reservoir species.</title>
        <authorList>
            <person name="Huang Y."/>
            <person name="Li Y."/>
            <person name="Burt D.W."/>
            <person name="Chen H."/>
            <person name="Zhang Y."/>
            <person name="Qian W."/>
            <person name="Kim H."/>
            <person name="Gan S."/>
            <person name="Zhao Y."/>
            <person name="Li J."/>
            <person name="Yi K."/>
            <person name="Feng H."/>
            <person name="Zhu P."/>
            <person name="Li B."/>
            <person name="Liu Q."/>
            <person name="Fairley S."/>
            <person name="Magor K.E."/>
            <person name="Du Z."/>
            <person name="Hu X."/>
            <person name="Goodman L."/>
            <person name="Tafer H."/>
            <person name="Vignal A."/>
            <person name="Lee T."/>
            <person name="Kim K.W."/>
            <person name="Sheng Z."/>
            <person name="An Y."/>
            <person name="Searle S."/>
            <person name="Herrero J."/>
            <person name="Groenen M.A."/>
            <person name="Crooijmans R.P."/>
            <person name="Faraut T."/>
            <person name="Cai Q."/>
            <person name="Webster R.G."/>
            <person name="Aldridge J.R."/>
            <person name="Warren W.C."/>
            <person name="Bartschat S."/>
            <person name="Kehr S."/>
            <person name="Marz M."/>
            <person name="Stadler P.F."/>
            <person name="Smith J."/>
            <person name="Kraus R.H."/>
            <person name="Zhao Y."/>
            <person name="Ren L."/>
            <person name="Fei J."/>
            <person name="Morisson M."/>
            <person name="Kaiser P."/>
            <person name="Griffin D.K."/>
            <person name="Rao M."/>
            <person name="Pitel F."/>
            <person name="Wang J."/>
            <person name="Li N."/>
        </authorList>
    </citation>
    <scope>NUCLEOTIDE SEQUENCE [LARGE SCALE GENOMIC DNA]</scope>
</reference>
<sequence>MASWDNPDEAPIGRKYVYISEKDSSVRGISSKEAALELHRRIIGRDSLGLEQEKVIARSPPTHSHSSRGPFHGMSSANHRSGAWSTFLDARGLQTLSGEAYGNFPKLLKNAAAGLFAKPLNMPELRCSLHCFLVKQRVDLNSPSDPARASLARAWTPAERVCEAWSVERGFGGAVLWGHRQLLSVPVPAASARVSPALPGSGSRGPVRRARSSAEKLDGRSLGLSASQPCSDWQKRFSDQQDSDLHLQCLEFGFQIPSCRAEAWQGCGPMWNQRMLQL</sequence>
<keyword evidence="3" id="KW-1185">Reference proteome</keyword>
<dbReference type="Proteomes" id="UP000296049">
    <property type="component" value="Unassembled WGS sequence"/>
</dbReference>
<proteinExistence type="predicted"/>
<evidence type="ECO:0000313" key="2">
    <source>
        <dbReference type="EMBL" id="EOA98432.1"/>
    </source>
</evidence>
<name>R0LDV2_ANAPL</name>
<feature type="region of interest" description="Disordered" evidence="1">
    <location>
        <begin position="194"/>
        <end position="222"/>
    </location>
</feature>
<protein>
    <submittedName>
        <fullName evidence="2">Uncharacterized protein</fullName>
    </submittedName>
</protein>
<dbReference type="EMBL" id="KB743499">
    <property type="protein sequence ID" value="EOA98432.1"/>
    <property type="molecule type" value="Genomic_DNA"/>
</dbReference>
<gene>
    <name evidence="2" type="ORF">Anapl_17584</name>
</gene>
<feature type="region of interest" description="Disordered" evidence="1">
    <location>
        <begin position="58"/>
        <end position="77"/>
    </location>
</feature>
<accession>R0LDV2</accession>
<dbReference type="AlphaFoldDB" id="R0LDV2"/>
<evidence type="ECO:0000256" key="1">
    <source>
        <dbReference type="SAM" id="MobiDB-lite"/>
    </source>
</evidence>
<organism evidence="2 3">
    <name type="scientific">Anas platyrhynchos</name>
    <name type="common">Mallard</name>
    <name type="synonym">Anas boschas</name>
    <dbReference type="NCBI Taxonomy" id="8839"/>
    <lineage>
        <taxon>Eukaryota</taxon>
        <taxon>Metazoa</taxon>
        <taxon>Chordata</taxon>
        <taxon>Craniata</taxon>
        <taxon>Vertebrata</taxon>
        <taxon>Euteleostomi</taxon>
        <taxon>Archelosauria</taxon>
        <taxon>Archosauria</taxon>
        <taxon>Dinosauria</taxon>
        <taxon>Saurischia</taxon>
        <taxon>Theropoda</taxon>
        <taxon>Coelurosauria</taxon>
        <taxon>Aves</taxon>
        <taxon>Neognathae</taxon>
        <taxon>Galloanserae</taxon>
        <taxon>Anseriformes</taxon>
        <taxon>Anatidae</taxon>
        <taxon>Anatinae</taxon>
        <taxon>Anas</taxon>
    </lineage>
</organism>
<evidence type="ECO:0000313" key="3">
    <source>
        <dbReference type="Proteomes" id="UP000296049"/>
    </source>
</evidence>